<protein>
    <submittedName>
        <fullName evidence="1">Uncharacterized protein</fullName>
    </submittedName>
</protein>
<dbReference type="Proteomes" id="UP001500755">
    <property type="component" value="Unassembled WGS sequence"/>
</dbReference>
<organism evidence="1 2">
    <name type="scientific">Brevibacterium samyangense</name>
    <dbReference type="NCBI Taxonomy" id="366888"/>
    <lineage>
        <taxon>Bacteria</taxon>
        <taxon>Bacillati</taxon>
        <taxon>Actinomycetota</taxon>
        <taxon>Actinomycetes</taxon>
        <taxon>Micrococcales</taxon>
        <taxon>Brevibacteriaceae</taxon>
        <taxon>Brevibacterium</taxon>
    </lineage>
</organism>
<reference evidence="1 2" key="1">
    <citation type="journal article" date="2019" name="Int. J. Syst. Evol. Microbiol.">
        <title>The Global Catalogue of Microorganisms (GCM) 10K type strain sequencing project: providing services to taxonomists for standard genome sequencing and annotation.</title>
        <authorList>
            <consortium name="The Broad Institute Genomics Platform"/>
            <consortium name="The Broad Institute Genome Sequencing Center for Infectious Disease"/>
            <person name="Wu L."/>
            <person name="Ma J."/>
        </authorList>
    </citation>
    <scope>NUCLEOTIDE SEQUENCE [LARGE SCALE GENOMIC DNA]</scope>
    <source>
        <strain evidence="1 2">JCM 14546</strain>
    </source>
</reference>
<evidence type="ECO:0000313" key="1">
    <source>
        <dbReference type="EMBL" id="GAA2004040.1"/>
    </source>
</evidence>
<keyword evidence="2" id="KW-1185">Reference proteome</keyword>
<comment type="caution">
    <text evidence="1">The sequence shown here is derived from an EMBL/GenBank/DDBJ whole genome shotgun (WGS) entry which is preliminary data.</text>
</comment>
<accession>A0ABN2TBG3</accession>
<dbReference type="EMBL" id="BAAANO010000010">
    <property type="protein sequence ID" value="GAA2004040.1"/>
    <property type="molecule type" value="Genomic_DNA"/>
</dbReference>
<proteinExistence type="predicted"/>
<gene>
    <name evidence="1" type="ORF">GCM10009755_11650</name>
</gene>
<sequence length="59" mass="5952">MDAAAGVGAFDGFTFDGGTEGTEDTGSCFPARGLFGPAAMAIRWGWSEVIAGSIHATDP</sequence>
<name>A0ABN2TBG3_9MICO</name>
<evidence type="ECO:0000313" key="2">
    <source>
        <dbReference type="Proteomes" id="UP001500755"/>
    </source>
</evidence>